<keyword evidence="11" id="KW-1185">Reference proteome</keyword>
<dbReference type="Proteomes" id="UP000243534">
    <property type="component" value="Unassembled WGS sequence"/>
</dbReference>
<evidence type="ECO:0000256" key="1">
    <source>
        <dbReference type="ARBA" id="ARBA00001966"/>
    </source>
</evidence>
<evidence type="ECO:0000313" key="8">
    <source>
        <dbReference type="EMBL" id="OFC62556.1"/>
    </source>
</evidence>
<dbReference type="EMBL" id="MAYS01000223">
    <property type="protein sequence ID" value="OFC62556.1"/>
    <property type="molecule type" value="Genomic_DNA"/>
</dbReference>
<keyword evidence="3" id="KW-0949">S-adenosyl-L-methionine</keyword>
<dbReference type="OrthoDB" id="9792276at2"/>
<accession>A0A1E7Z187</accession>
<comment type="cofactor">
    <cofactor evidence="1">
        <name>[4Fe-4S] cluster</name>
        <dbReference type="ChEBI" id="CHEBI:49883"/>
    </cofactor>
</comment>
<sequence length="389" mass="45078">MHPKTVRILNRGEFEQLKNTIALRSKARNALTNNPCYAAATPADVSLQLTYRCNLRCKHCYQWNDKGSFHDMDHEQQKTELPLNIIEKVLQETHTPNAKLFLWGGEPLMHSQFSEISKLLQRHPRTVIMCTNGILIKKKIDDLLAIGSHLNLLVSLDGLESDHDALRGKGKFRQTIENIQYLLNLKEEGRFQGEISLSCMVSESGVGKMYNFMEWAEQMCINTVYFQYPWFISPDVATNMDGYFRDKFCWMNVPSEKPTWHSYTYQLTESHLPLLRESLAKLASRPWRCRIRYQPQLEDDEIDDFIRGTSRPAQRRQQCLAVSNRLEVHANGDVTSCKFFSEFVIGNLHDQSVDDIWHGPDFQKIRETLNREGLMPVCSKCILLYLNGV</sequence>
<keyword evidence="2" id="KW-0004">4Fe-4S</keyword>
<gene>
    <name evidence="9" type="ORF">ACZ87_00633</name>
    <name evidence="8" type="ORF">BBW68_00185</name>
</gene>
<dbReference type="InterPro" id="IPR023885">
    <property type="entry name" value="4Fe4S-binding_SPASM_dom"/>
</dbReference>
<dbReference type="GO" id="GO:0046872">
    <property type="term" value="F:metal ion binding"/>
    <property type="evidence" value="ECO:0007669"/>
    <property type="project" value="UniProtKB-KW"/>
</dbReference>
<dbReference type="InterPro" id="IPR007197">
    <property type="entry name" value="rSAM"/>
</dbReference>
<dbReference type="InterPro" id="IPR013785">
    <property type="entry name" value="Aldolase_TIM"/>
</dbReference>
<proteinExistence type="predicted"/>
<dbReference type="InterPro" id="IPR013087">
    <property type="entry name" value="Znf_C2H2_type"/>
</dbReference>
<keyword evidence="6" id="KW-0411">Iron-sulfur</keyword>
<name>A0A1E7Z187_9GAMM</name>
<reference evidence="8 10" key="1">
    <citation type="submission" date="2016-07" db="EMBL/GenBank/DDBJ databases">
        <authorList>
            <person name="Yuval B."/>
        </authorList>
    </citation>
    <scope>NUCLEOTIDE SEQUENCE [LARGE SCALE GENOMIC DNA]</scope>
    <source>
        <strain evidence="8 10">IL</strain>
    </source>
</reference>
<dbReference type="Gene3D" id="3.20.20.70">
    <property type="entry name" value="Aldolase class I"/>
    <property type="match status" value="2"/>
</dbReference>
<evidence type="ECO:0000313" key="9">
    <source>
        <dbReference type="EMBL" id="RAP72537.1"/>
    </source>
</evidence>
<dbReference type="CDD" id="cd01335">
    <property type="entry name" value="Radical_SAM"/>
    <property type="match status" value="1"/>
</dbReference>
<organism evidence="8 10">
    <name type="scientific">Candidatus Erwinia dacicola</name>
    <dbReference type="NCBI Taxonomy" id="252393"/>
    <lineage>
        <taxon>Bacteria</taxon>
        <taxon>Pseudomonadati</taxon>
        <taxon>Pseudomonadota</taxon>
        <taxon>Gammaproteobacteria</taxon>
        <taxon>Enterobacterales</taxon>
        <taxon>Erwiniaceae</taxon>
        <taxon>Erwinia</taxon>
    </lineage>
</organism>
<dbReference type="Proteomes" id="UP000244334">
    <property type="component" value="Unassembled WGS sequence"/>
</dbReference>
<dbReference type="InterPro" id="IPR058240">
    <property type="entry name" value="rSAM_sf"/>
</dbReference>
<reference evidence="9 11" key="2">
    <citation type="submission" date="2018-04" db="EMBL/GenBank/DDBJ databases">
        <title>Genomes of the Obligate Erwinia dacicola and Facultative Enterobacter sp. OLF Endosymbionts of the Olive Fruit fly, Bactrocera oleae.</title>
        <authorList>
            <person name="Estes A.M."/>
            <person name="Hearn D.J."/>
            <person name="Agarwal S."/>
            <person name="Pierson E.A."/>
            <person name="Dunning-Hotopp J.C."/>
        </authorList>
    </citation>
    <scope>NUCLEOTIDE SEQUENCE [LARGE SCALE GENOMIC DNA]</scope>
    <source>
        <strain evidence="9 11">Oroville</strain>
    </source>
</reference>
<evidence type="ECO:0000256" key="4">
    <source>
        <dbReference type="ARBA" id="ARBA00022723"/>
    </source>
</evidence>
<evidence type="ECO:0000313" key="11">
    <source>
        <dbReference type="Proteomes" id="UP000244334"/>
    </source>
</evidence>
<comment type="caution">
    <text evidence="8">The sequence shown here is derived from an EMBL/GenBank/DDBJ whole genome shotgun (WGS) entry which is preliminary data.</text>
</comment>
<dbReference type="CDD" id="cd21109">
    <property type="entry name" value="SPASM"/>
    <property type="match status" value="1"/>
</dbReference>
<evidence type="ECO:0000256" key="6">
    <source>
        <dbReference type="ARBA" id="ARBA00023014"/>
    </source>
</evidence>
<evidence type="ECO:0000256" key="3">
    <source>
        <dbReference type="ARBA" id="ARBA00022691"/>
    </source>
</evidence>
<keyword evidence="5" id="KW-0408">Iron</keyword>
<dbReference type="SFLD" id="SFLDS00029">
    <property type="entry name" value="Radical_SAM"/>
    <property type="match status" value="1"/>
</dbReference>
<dbReference type="InterPro" id="IPR050377">
    <property type="entry name" value="Radical_SAM_PqqE_MftC-like"/>
</dbReference>
<dbReference type="GO" id="GO:0003824">
    <property type="term" value="F:catalytic activity"/>
    <property type="evidence" value="ECO:0007669"/>
    <property type="project" value="InterPro"/>
</dbReference>
<dbReference type="RefSeq" id="WP_070134568.1">
    <property type="nucleotide sequence ID" value="NZ_LJAM02000028.1"/>
</dbReference>
<evidence type="ECO:0000313" key="10">
    <source>
        <dbReference type="Proteomes" id="UP000243534"/>
    </source>
</evidence>
<feature type="domain" description="C2H2-type" evidence="7">
    <location>
        <begin position="53"/>
        <end position="74"/>
    </location>
</feature>
<dbReference type="GO" id="GO:0051536">
    <property type="term" value="F:iron-sulfur cluster binding"/>
    <property type="evidence" value="ECO:0007669"/>
    <property type="project" value="UniProtKB-KW"/>
</dbReference>
<protein>
    <submittedName>
        <fullName evidence="9">Radical SAM additional 4Fe4S-binding SPASM domain protein</fullName>
    </submittedName>
    <submittedName>
        <fullName evidence="8">Radical SAM protein</fullName>
    </submittedName>
</protein>
<dbReference type="SFLD" id="SFLDG01387">
    <property type="entry name" value="BtrN-like_SPASM_domain_contain"/>
    <property type="match status" value="1"/>
</dbReference>
<dbReference type="AlphaFoldDB" id="A0A1E7Z187"/>
<evidence type="ECO:0000256" key="2">
    <source>
        <dbReference type="ARBA" id="ARBA00022485"/>
    </source>
</evidence>
<dbReference type="Pfam" id="PF04055">
    <property type="entry name" value="Radical_SAM"/>
    <property type="match status" value="1"/>
</dbReference>
<dbReference type="SUPFAM" id="SSF102114">
    <property type="entry name" value="Radical SAM enzymes"/>
    <property type="match status" value="1"/>
</dbReference>
<dbReference type="SFLD" id="SFLDG01067">
    <property type="entry name" value="SPASM/twitch_domain_containing"/>
    <property type="match status" value="1"/>
</dbReference>
<dbReference type="Pfam" id="PF13186">
    <property type="entry name" value="SPASM"/>
    <property type="match status" value="1"/>
</dbReference>
<keyword evidence="4" id="KW-0479">Metal-binding</keyword>
<dbReference type="EMBL" id="LJAM02000028">
    <property type="protein sequence ID" value="RAP72537.1"/>
    <property type="molecule type" value="Genomic_DNA"/>
</dbReference>
<dbReference type="SFLD" id="SFLDG01386">
    <property type="entry name" value="main_SPASM_domain-containing"/>
    <property type="match status" value="1"/>
</dbReference>
<dbReference type="PANTHER" id="PTHR11228">
    <property type="entry name" value="RADICAL SAM DOMAIN PROTEIN"/>
    <property type="match status" value="1"/>
</dbReference>
<dbReference type="PROSITE" id="PS00028">
    <property type="entry name" value="ZINC_FINGER_C2H2_1"/>
    <property type="match status" value="1"/>
</dbReference>
<dbReference type="PANTHER" id="PTHR11228:SF7">
    <property type="entry name" value="PQQA PEPTIDE CYCLASE"/>
    <property type="match status" value="1"/>
</dbReference>
<evidence type="ECO:0000256" key="5">
    <source>
        <dbReference type="ARBA" id="ARBA00023004"/>
    </source>
</evidence>
<evidence type="ECO:0000259" key="7">
    <source>
        <dbReference type="PROSITE" id="PS00028"/>
    </source>
</evidence>
<dbReference type="InterPro" id="IPR034391">
    <property type="entry name" value="AdoMet-like_SPASM_containing"/>
</dbReference>